<name>A0ABQ3VAS2_9CHLR</name>
<feature type="domain" description="Dienelactone hydrolase" evidence="1">
    <location>
        <begin position="34"/>
        <end position="250"/>
    </location>
</feature>
<accession>A0ABQ3VAS2</accession>
<proteinExistence type="predicted"/>
<dbReference type="Gene3D" id="3.40.50.1820">
    <property type="entry name" value="alpha/beta hydrolase"/>
    <property type="match status" value="1"/>
</dbReference>
<protein>
    <submittedName>
        <fullName evidence="2">Carboxymethylenebutenolidase</fullName>
    </submittedName>
</protein>
<dbReference type="PANTHER" id="PTHR46623:SF6">
    <property type="entry name" value="ALPHA_BETA-HYDROLASES SUPERFAMILY PROTEIN"/>
    <property type="match status" value="1"/>
</dbReference>
<keyword evidence="3" id="KW-1185">Reference proteome</keyword>
<dbReference type="InterPro" id="IPR051049">
    <property type="entry name" value="Dienelactone_hydrolase-like"/>
</dbReference>
<dbReference type="RefSeq" id="WP_201360433.1">
    <property type="nucleotide sequence ID" value="NZ_BNJJ01000002.1"/>
</dbReference>
<dbReference type="PANTHER" id="PTHR46623">
    <property type="entry name" value="CARBOXYMETHYLENEBUTENOLIDASE-RELATED"/>
    <property type="match status" value="1"/>
</dbReference>
<dbReference type="EMBL" id="BNJJ01000002">
    <property type="protein sequence ID" value="GHO82791.1"/>
    <property type="molecule type" value="Genomic_DNA"/>
</dbReference>
<evidence type="ECO:0000313" key="2">
    <source>
        <dbReference type="EMBL" id="GHO82791.1"/>
    </source>
</evidence>
<evidence type="ECO:0000259" key="1">
    <source>
        <dbReference type="Pfam" id="PF01738"/>
    </source>
</evidence>
<dbReference type="Pfam" id="PF01738">
    <property type="entry name" value="DLH"/>
    <property type="match status" value="1"/>
</dbReference>
<sequence>MCYDDNARPPLPPIEGGSAHGEDIVLTAADGNRFAAYSAYPDKSLGAQVIIYPDVRGLHQFYKELALRFAETGIRAVAIDYFGRTAGLTSRDDSFDFWPHVQQLHLASFFSDVKAAQDHLHSSQGSNLPTFPVGFCLGGTLALLSGTQDFGFAGLIGFYAGMSRNIDGEGTALDRAEEIKYPVLGLFGGADQGIPTDQVQTLEQKLEGAGIEHEIVTYPGAPHSFFDRRATDFAEASIDAWNRVLRFISAHTSR</sequence>
<organism evidence="2 3">
    <name type="scientific">Dictyobacter formicarum</name>
    <dbReference type="NCBI Taxonomy" id="2778368"/>
    <lineage>
        <taxon>Bacteria</taxon>
        <taxon>Bacillati</taxon>
        <taxon>Chloroflexota</taxon>
        <taxon>Ktedonobacteria</taxon>
        <taxon>Ktedonobacterales</taxon>
        <taxon>Dictyobacteraceae</taxon>
        <taxon>Dictyobacter</taxon>
    </lineage>
</organism>
<gene>
    <name evidence="2" type="ORF">KSZ_07970</name>
</gene>
<dbReference type="Proteomes" id="UP000635565">
    <property type="component" value="Unassembled WGS sequence"/>
</dbReference>
<evidence type="ECO:0000313" key="3">
    <source>
        <dbReference type="Proteomes" id="UP000635565"/>
    </source>
</evidence>
<comment type="caution">
    <text evidence="2">The sequence shown here is derived from an EMBL/GenBank/DDBJ whole genome shotgun (WGS) entry which is preliminary data.</text>
</comment>
<dbReference type="InterPro" id="IPR029058">
    <property type="entry name" value="AB_hydrolase_fold"/>
</dbReference>
<dbReference type="SUPFAM" id="SSF53474">
    <property type="entry name" value="alpha/beta-Hydrolases"/>
    <property type="match status" value="1"/>
</dbReference>
<dbReference type="InterPro" id="IPR002925">
    <property type="entry name" value="Dienelactn_hydro"/>
</dbReference>
<reference evidence="2 3" key="1">
    <citation type="journal article" date="2021" name="Int. J. Syst. Evol. Microbiol.">
        <title>Reticulibacter mediterranei gen. nov., sp. nov., within the new family Reticulibacteraceae fam. nov., and Ktedonospora formicarum gen. nov., sp. nov., Ktedonobacter robiniae sp. nov., Dictyobacter formicarum sp. nov. and Dictyobacter arantiisoli sp. nov., belonging to the class Ktedonobacteria.</title>
        <authorList>
            <person name="Yabe S."/>
            <person name="Zheng Y."/>
            <person name="Wang C.M."/>
            <person name="Sakai Y."/>
            <person name="Abe K."/>
            <person name="Yokota A."/>
            <person name="Donadio S."/>
            <person name="Cavaletti L."/>
            <person name="Monciardini P."/>
        </authorList>
    </citation>
    <scope>NUCLEOTIDE SEQUENCE [LARGE SCALE GENOMIC DNA]</scope>
    <source>
        <strain evidence="2 3">SOSP1-9</strain>
    </source>
</reference>